<dbReference type="InterPro" id="IPR027051">
    <property type="entry name" value="XdhC_Rossmann_dom"/>
</dbReference>
<dbReference type="AlphaFoldDB" id="A0A1D8GKT0"/>
<dbReference type="STRING" id="1424294.Gferi_19220"/>
<feature type="domain" description="XdhC Rossmann" evidence="2">
    <location>
        <begin position="94"/>
        <end position="236"/>
    </location>
</feature>
<dbReference type="Proteomes" id="UP000095743">
    <property type="component" value="Chromosome"/>
</dbReference>
<accession>A0A1D8GKT0</accession>
<dbReference type="EMBL" id="CP017269">
    <property type="protein sequence ID" value="AOT71472.1"/>
    <property type="molecule type" value="Genomic_DNA"/>
</dbReference>
<proteinExistence type="predicted"/>
<dbReference type="RefSeq" id="WP_069979345.1">
    <property type="nucleotide sequence ID" value="NZ_CP017269.1"/>
</dbReference>
<dbReference type="InterPro" id="IPR052698">
    <property type="entry name" value="MoCofactor_Util/Proc"/>
</dbReference>
<dbReference type="Pfam" id="PF13478">
    <property type="entry name" value="XdhC_C"/>
    <property type="match status" value="1"/>
</dbReference>
<dbReference type="KEGG" id="gfe:Gferi_19220"/>
<evidence type="ECO:0000259" key="2">
    <source>
        <dbReference type="Pfam" id="PF13478"/>
    </source>
</evidence>
<evidence type="ECO:0000259" key="1">
    <source>
        <dbReference type="Pfam" id="PF02625"/>
    </source>
</evidence>
<keyword evidence="4" id="KW-1185">Reference proteome</keyword>
<dbReference type="PANTHER" id="PTHR30388:SF6">
    <property type="entry name" value="XANTHINE DEHYDROGENASE SUBUNIT A-RELATED"/>
    <property type="match status" value="1"/>
</dbReference>
<name>A0A1D8GKT0_9FIRM</name>
<feature type="domain" description="XdhC- CoxI" evidence="1">
    <location>
        <begin position="273"/>
        <end position="335"/>
    </location>
</feature>
<dbReference type="OrthoDB" id="9773039at2"/>
<reference evidence="3 4" key="1">
    <citation type="submission" date="2016-09" db="EMBL/GenBank/DDBJ databases">
        <title>Genomic analysis reveals versatility of anaerobic energy metabolism of Geosporobacter ferrireducens IRF9 of phylum Firmicutes.</title>
        <authorList>
            <person name="Kim S.-J."/>
        </authorList>
    </citation>
    <scope>NUCLEOTIDE SEQUENCE [LARGE SCALE GENOMIC DNA]</scope>
    <source>
        <strain evidence="3 4">IRF9</strain>
    </source>
</reference>
<organism evidence="3 4">
    <name type="scientific">Geosporobacter ferrireducens</name>
    <dbReference type="NCBI Taxonomy" id="1424294"/>
    <lineage>
        <taxon>Bacteria</taxon>
        <taxon>Bacillati</taxon>
        <taxon>Bacillota</taxon>
        <taxon>Clostridia</taxon>
        <taxon>Peptostreptococcales</taxon>
        <taxon>Thermotaleaceae</taxon>
        <taxon>Geosporobacter</taxon>
    </lineage>
</organism>
<dbReference type="InterPro" id="IPR003777">
    <property type="entry name" value="XdhC_CoxI"/>
</dbReference>
<dbReference type="Pfam" id="PF02625">
    <property type="entry name" value="XdhC_CoxI"/>
    <property type="match status" value="1"/>
</dbReference>
<protein>
    <submittedName>
        <fullName evidence="3">Xanthine dehydrogenase</fullName>
    </submittedName>
</protein>
<sequence>MNTNAYKSLLNELDAGKKAVMVTIMNDKENERNASPEKIVITEEKLRVCHSIDNLDGIIYQKAQLALESGNIQFVKGQDTITHLMEPYFPEPRLIVLGGGHIAKPLVEFGARLGFLVTVIDDRPSFANEGRFPDAERVICESFERCFDLLSVNESAYVVIVTRGHRHDLDCLRQVLKYRTAYIGMIGSKRRVKSVKEQLLGEGYSQEQLNKVNAPIGLDIGAVTPDEIAISIIAQVIGYRRLTGAASGNASASKINWPELDRAVLEELGKGENDPKAVVTVISTKGSVPRKAGAKMLVWPCGRTLGSIGGGCSEGEIIHMARDILRDGGCRIHQIDMTGQIAEDEGMVCGGIMEVLIESCSEK</sequence>
<dbReference type="Gene3D" id="3.40.50.720">
    <property type="entry name" value="NAD(P)-binding Rossmann-like Domain"/>
    <property type="match status" value="1"/>
</dbReference>
<evidence type="ECO:0000313" key="3">
    <source>
        <dbReference type="EMBL" id="AOT71472.1"/>
    </source>
</evidence>
<gene>
    <name evidence="3" type="ORF">Gferi_19220</name>
</gene>
<evidence type="ECO:0000313" key="4">
    <source>
        <dbReference type="Proteomes" id="UP000095743"/>
    </source>
</evidence>
<dbReference type="PANTHER" id="PTHR30388">
    <property type="entry name" value="ALDEHYDE OXIDOREDUCTASE MOLYBDENUM COFACTOR ASSEMBLY PROTEIN"/>
    <property type="match status" value="1"/>
</dbReference>